<sequence>MSSFYRLDGKEEKGKRDDDELELPGIVGLEGITGDERATGEPVGEALLKPGEPGTPRLVMGTVP</sequence>
<feature type="region of interest" description="Disordered" evidence="1">
    <location>
        <begin position="32"/>
        <end position="64"/>
    </location>
</feature>
<proteinExistence type="predicted"/>
<dbReference type="AlphaFoldDB" id="A0A4Z2GGM9"/>
<protein>
    <submittedName>
        <fullName evidence="2">Uncharacterized protein</fullName>
    </submittedName>
</protein>
<accession>A0A4Z2GGM9</accession>
<evidence type="ECO:0000313" key="2">
    <source>
        <dbReference type="EMBL" id="TNN52450.1"/>
    </source>
</evidence>
<reference evidence="2 3" key="1">
    <citation type="submission" date="2019-03" db="EMBL/GenBank/DDBJ databases">
        <title>First draft genome of Liparis tanakae, snailfish: a comprehensive survey of snailfish specific genes.</title>
        <authorList>
            <person name="Kim W."/>
            <person name="Song I."/>
            <person name="Jeong J.-H."/>
            <person name="Kim D."/>
            <person name="Kim S."/>
            <person name="Ryu S."/>
            <person name="Song J.Y."/>
            <person name="Lee S.K."/>
        </authorList>
    </citation>
    <scope>NUCLEOTIDE SEQUENCE [LARGE SCALE GENOMIC DNA]</scope>
    <source>
        <tissue evidence="2">Muscle</tissue>
    </source>
</reference>
<gene>
    <name evidence="2" type="ORF">EYF80_037350</name>
</gene>
<organism evidence="2 3">
    <name type="scientific">Liparis tanakae</name>
    <name type="common">Tanaka's snailfish</name>
    <dbReference type="NCBI Taxonomy" id="230148"/>
    <lineage>
        <taxon>Eukaryota</taxon>
        <taxon>Metazoa</taxon>
        <taxon>Chordata</taxon>
        <taxon>Craniata</taxon>
        <taxon>Vertebrata</taxon>
        <taxon>Euteleostomi</taxon>
        <taxon>Actinopterygii</taxon>
        <taxon>Neopterygii</taxon>
        <taxon>Teleostei</taxon>
        <taxon>Neoteleostei</taxon>
        <taxon>Acanthomorphata</taxon>
        <taxon>Eupercaria</taxon>
        <taxon>Perciformes</taxon>
        <taxon>Cottioidei</taxon>
        <taxon>Cottales</taxon>
        <taxon>Liparidae</taxon>
        <taxon>Liparis</taxon>
    </lineage>
</organism>
<dbReference type="Proteomes" id="UP000314294">
    <property type="component" value="Unassembled WGS sequence"/>
</dbReference>
<evidence type="ECO:0000313" key="3">
    <source>
        <dbReference type="Proteomes" id="UP000314294"/>
    </source>
</evidence>
<dbReference type="EMBL" id="SRLO01000547">
    <property type="protein sequence ID" value="TNN52450.1"/>
    <property type="molecule type" value="Genomic_DNA"/>
</dbReference>
<name>A0A4Z2GGM9_9TELE</name>
<feature type="compositionally biased region" description="Basic and acidic residues" evidence="1">
    <location>
        <begin position="7"/>
        <end position="18"/>
    </location>
</feature>
<comment type="caution">
    <text evidence="2">The sequence shown here is derived from an EMBL/GenBank/DDBJ whole genome shotgun (WGS) entry which is preliminary data.</text>
</comment>
<keyword evidence="3" id="KW-1185">Reference proteome</keyword>
<feature type="region of interest" description="Disordered" evidence="1">
    <location>
        <begin position="1"/>
        <end position="20"/>
    </location>
</feature>
<evidence type="ECO:0000256" key="1">
    <source>
        <dbReference type="SAM" id="MobiDB-lite"/>
    </source>
</evidence>